<dbReference type="AGR" id="MGI:3642289"/>
<keyword evidence="4" id="KW-1185">Reference proteome</keyword>
<evidence type="ECO:0000256" key="1">
    <source>
        <dbReference type="SAM" id="MobiDB-lite"/>
    </source>
</evidence>
<dbReference type="PANTHER" id="PTHR38004">
    <property type="entry name" value="PROLINE-RICH PROTEIN 33"/>
    <property type="match status" value="1"/>
</dbReference>
<reference evidence="2" key="4">
    <citation type="submission" date="2025-09" db="UniProtKB">
        <authorList>
            <consortium name="Ensembl"/>
        </authorList>
    </citation>
    <scope>IDENTIFICATION</scope>
    <source>
        <strain evidence="2">C57BL/6J</strain>
    </source>
</reference>
<dbReference type="MGI" id="MGI:3642289">
    <property type="gene designation" value="Prr33"/>
</dbReference>
<dbReference type="Ensembl" id="ENSMUST00000054910.9">
    <property type="protein sequence ID" value="ENSMUSP00000158722.2"/>
    <property type="gene ID" value="ENSMUSG00000043795.11"/>
</dbReference>
<evidence type="ECO:0000313" key="2">
    <source>
        <dbReference type="Ensembl" id="ENSMUSP00000158722.2"/>
    </source>
</evidence>
<dbReference type="GeneTree" id="ENSGT00390000016727"/>
<evidence type="ECO:0000313" key="4">
    <source>
        <dbReference type="Proteomes" id="UP000000589"/>
    </source>
</evidence>
<organism evidence="2 4">
    <name type="scientific">Mus musculus</name>
    <name type="common">Mouse</name>
    <dbReference type="NCBI Taxonomy" id="10090"/>
    <lineage>
        <taxon>Eukaryota</taxon>
        <taxon>Metazoa</taxon>
        <taxon>Chordata</taxon>
        <taxon>Craniata</taxon>
        <taxon>Vertebrata</taxon>
        <taxon>Euteleostomi</taxon>
        <taxon>Mammalia</taxon>
        <taxon>Eutheria</taxon>
        <taxon>Euarchontoglires</taxon>
        <taxon>Glires</taxon>
        <taxon>Rodentia</taxon>
        <taxon>Myomorpha</taxon>
        <taxon>Muroidea</taxon>
        <taxon>Muridae</taxon>
        <taxon>Murinae</taxon>
        <taxon>Mus</taxon>
        <taxon>Mus</taxon>
    </lineage>
</organism>
<reference evidence="2 4" key="1">
    <citation type="journal article" date="2009" name="PLoS Biol.">
        <title>Lineage-specific biology revealed by a finished genome assembly of the mouse.</title>
        <authorList>
            <consortium name="Mouse Genome Sequencing Consortium"/>
            <person name="Church D.M."/>
            <person name="Goodstadt L."/>
            <person name="Hillier L.W."/>
            <person name="Zody M.C."/>
            <person name="Goldstein S."/>
            <person name="She X."/>
            <person name="Bult C.J."/>
            <person name="Agarwala R."/>
            <person name="Cherry J.L."/>
            <person name="DiCuccio M."/>
            <person name="Hlavina W."/>
            <person name="Kapustin Y."/>
            <person name="Meric P."/>
            <person name="Maglott D."/>
            <person name="Birtle Z."/>
            <person name="Marques A.C."/>
            <person name="Graves T."/>
            <person name="Zhou S."/>
            <person name="Teague B."/>
            <person name="Potamousis K."/>
            <person name="Churas C."/>
            <person name="Place M."/>
            <person name="Herschleb J."/>
            <person name="Runnheim R."/>
            <person name="Forrest D."/>
            <person name="Amos-Landgraf J."/>
            <person name="Schwartz D.C."/>
            <person name="Cheng Z."/>
            <person name="Lindblad-Toh K."/>
            <person name="Eichler E.E."/>
            <person name="Ponting C.P."/>
        </authorList>
    </citation>
    <scope>NUCLEOTIDE SEQUENCE [LARGE SCALE GENOMIC DNA]</scope>
    <source>
        <strain evidence="2 4">C57BL/6J</strain>
    </source>
</reference>
<feature type="compositionally biased region" description="Basic residues" evidence="1">
    <location>
        <begin position="40"/>
        <end position="50"/>
    </location>
</feature>
<evidence type="ECO:0000313" key="3">
    <source>
        <dbReference type="MGI" id="MGI:3642289"/>
    </source>
</evidence>
<dbReference type="AlphaFoldDB" id="A0A571BEK1"/>
<gene>
    <name evidence="2 3" type="primary">Prr33</name>
</gene>
<proteinExistence type="predicted"/>
<reference evidence="2 4" key="2">
    <citation type="journal article" date="2011" name="PLoS Biol.">
        <title>Modernizing reference genome assemblies.</title>
        <authorList>
            <person name="Church D.M."/>
            <person name="Schneider V.A."/>
            <person name="Graves T."/>
            <person name="Auger K."/>
            <person name="Cunningham F."/>
            <person name="Bouk N."/>
            <person name="Chen H.C."/>
            <person name="Agarwala R."/>
            <person name="McLaren W.M."/>
            <person name="Ritchie G.R."/>
            <person name="Albracht D."/>
            <person name="Kremitzki M."/>
            <person name="Rock S."/>
            <person name="Kotkiewicz H."/>
            <person name="Kremitzki C."/>
            <person name="Wollam A."/>
            <person name="Trani L."/>
            <person name="Fulton L."/>
            <person name="Fulton R."/>
            <person name="Matthews L."/>
            <person name="Whitehead S."/>
            <person name="Chow W."/>
            <person name="Torrance J."/>
            <person name="Dunn M."/>
            <person name="Harden G."/>
            <person name="Threadgold G."/>
            <person name="Wood J."/>
            <person name="Collins J."/>
            <person name="Heath P."/>
            <person name="Griffiths G."/>
            <person name="Pelan S."/>
            <person name="Grafham D."/>
            <person name="Eichler E.E."/>
            <person name="Weinstock G."/>
            <person name="Mardis E.R."/>
            <person name="Wilson R.K."/>
            <person name="Howe K."/>
            <person name="Flicek P."/>
            <person name="Hubbard T."/>
        </authorList>
    </citation>
    <scope>NUCLEOTIDE SEQUENCE [LARGE SCALE GENOMIC DNA]</scope>
    <source>
        <strain evidence="2 4">C57BL/6J</strain>
    </source>
</reference>
<name>A0A571BEK1_MOUSE</name>
<dbReference type="Bgee" id="ENSMUSG00000043795">
    <property type="expression patterns" value="Expressed in skeletal muscle tissue and 45 other cell types or tissues"/>
</dbReference>
<dbReference type="PANTHER" id="PTHR38004:SF1">
    <property type="entry name" value="PROLINE-RICH PROTEIN 33"/>
    <property type="match status" value="1"/>
</dbReference>
<sequence length="82" mass="8486">MLISVVSIPPAAGGPRPEPSPGPPPPLLPKPGKDNQKLQKLLRKAARKKMSGVTATPPGAFRTSLSPPSPAKVSGYSFQGTF</sequence>
<dbReference type="VEuPathDB" id="HostDB:ENSMUSG00000043795"/>
<protein>
    <submittedName>
        <fullName evidence="2">Proline rich 33</fullName>
    </submittedName>
</protein>
<accession>A0A571BEK1</accession>
<dbReference type="SMR" id="A0A571BEK1"/>
<dbReference type="ExpressionAtlas" id="A0A571BEK1">
    <property type="expression patterns" value="baseline and differential"/>
</dbReference>
<reference evidence="2" key="3">
    <citation type="submission" date="2025-08" db="UniProtKB">
        <authorList>
            <consortium name="Ensembl"/>
        </authorList>
    </citation>
    <scope>IDENTIFICATION</scope>
    <source>
        <strain evidence="2">C57BL/6J</strain>
    </source>
</reference>
<feature type="region of interest" description="Disordered" evidence="1">
    <location>
        <begin position="1"/>
        <end position="82"/>
    </location>
</feature>
<feature type="compositionally biased region" description="Pro residues" evidence="1">
    <location>
        <begin position="16"/>
        <end position="29"/>
    </location>
</feature>
<dbReference type="Proteomes" id="UP000000589">
    <property type="component" value="Chromosome 7"/>
</dbReference>